<evidence type="ECO:0000256" key="2">
    <source>
        <dbReference type="ARBA" id="ARBA00005558"/>
    </source>
</evidence>
<dbReference type="OrthoDB" id="5479878at2"/>
<dbReference type="Pfam" id="PF04717">
    <property type="entry name" value="Phage_base_V"/>
    <property type="match status" value="1"/>
</dbReference>
<evidence type="ECO:0000256" key="4">
    <source>
        <dbReference type="SAM" id="MobiDB-lite"/>
    </source>
</evidence>
<comment type="similarity">
    <text evidence="2">Belongs to the VgrG protein family.</text>
</comment>
<protein>
    <submittedName>
        <fullName evidence="7">Uncharacterized protein</fullName>
    </submittedName>
</protein>
<dbReference type="Gene3D" id="2.30.110.50">
    <property type="match status" value="1"/>
</dbReference>
<gene>
    <name evidence="7" type="ORF">CMC5_028410</name>
</gene>
<evidence type="ECO:0000256" key="3">
    <source>
        <dbReference type="ARBA" id="ARBA00022525"/>
    </source>
</evidence>
<reference evidence="7 8" key="1">
    <citation type="submission" date="2015-07" db="EMBL/GenBank/DDBJ databases">
        <title>Genome analysis of myxobacterium Chondromyces crocatus Cm c5 reveals a high potential for natural compound synthesis and the genetic basis for the loss of fruiting body formation.</title>
        <authorList>
            <person name="Zaburannyi N."/>
            <person name="Bunk B."/>
            <person name="Maier J."/>
            <person name="Overmann J."/>
            <person name="Mueller R."/>
        </authorList>
    </citation>
    <scope>NUCLEOTIDE SEQUENCE [LARGE SCALE GENOMIC DNA]</scope>
    <source>
        <strain evidence="7 8">Cm c5</strain>
    </source>
</reference>
<evidence type="ECO:0000259" key="6">
    <source>
        <dbReference type="Pfam" id="PF22178"/>
    </source>
</evidence>
<dbReference type="KEGG" id="ccro:CMC5_028410"/>
<evidence type="ECO:0000256" key="1">
    <source>
        <dbReference type="ARBA" id="ARBA00004613"/>
    </source>
</evidence>
<feature type="region of interest" description="Disordered" evidence="4">
    <location>
        <begin position="290"/>
        <end position="313"/>
    </location>
</feature>
<name>A0A0K1EDP9_CHOCO</name>
<dbReference type="Proteomes" id="UP000067626">
    <property type="component" value="Chromosome"/>
</dbReference>
<dbReference type="PANTHER" id="PTHR32305:SF15">
    <property type="entry name" value="PROTEIN RHSA-RELATED"/>
    <property type="match status" value="1"/>
</dbReference>
<sequence length="705" mass="76901">MSAAPRPPRASVPRGDDAIGSPRRPDGTPAGGVAITVDSDDTLEVNQFSVNERLSTLFSISVVAHCLNPDIAFDAVVGREAIFRLAHGGHRRTWTGICNHIQQVRVEEDGASTYEVSIVPSLWLLTQRRNYRMFQQMSELDIARKLLDEWSIPFSEKLSDTYKPRKYRVQYGESDFAFLCRMLEDVGVTFYFAEEGGETRVVLSDAPQSNALRLPKIRFHDDATSAAGNEHVTAVRIGQRVRPGRYTVQDHDYRRSPTYRLAKSAEASSVEVESKLERFHYTPGAFLFRSEKGDESPVADDRGKTRTDENEGERVARKRLEAKRSTAVRCTFTTDAHDLAPGMVMSMLDHPKSELGADEQLLVVECNLSGSQNGEWHQSCEVVSADASYRPPLTMPKPKTNGVESATVVGPAKEEIHCDEFGRVRVHFHWDRESKMDESSSCWIHVSQPWGGAGFGGMNLPRIGQEVIVDFLGGDPDRPVIVGRVYTNLQKVPYKLPDNKTQTGLRSNSTGGGGGYNEMMFEDAKGKELLNIQAEKDLKKLVKNDESVTIGRNRSKSIGSNDSLMVGANRTHRVQLNEQVSVGMNQRWSVGVNRATQVGSIDSTMVGDTHVVTIVPPSEGGGGGGNTTTLMQNKKIVLDTGAGASITLEGDAITLIAKTISLWATSAVNVTSVGQANVGGVSGLTLGSIAGEVVIQGGPLVKVNC</sequence>
<dbReference type="Gene3D" id="3.55.50.10">
    <property type="entry name" value="Baseplate protein-like domains"/>
    <property type="match status" value="1"/>
</dbReference>
<dbReference type="InterPro" id="IPR006533">
    <property type="entry name" value="T6SS_Vgr_RhsGE"/>
</dbReference>
<organism evidence="7 8">
    <name type="scientific">Chondromyces crocatus</name>
    <dbReference type="NCBI Taxonomy" id="52"/>
    <lineage>
        <taxon>Bacteria</taxon>
        <taxon>Pseudomonadati</taxon>
        <taxon>Myxococcota</taxon>
        <taxon>Polyangia</taxon>
        <taxon>Polyangiales</taxon>
        <taxon>Polyangiaceae</taxon>
        <taxon>Chondromyces</taxon>
    </lineage>
</organism>
<dbReference type="EMBL" id="CP012159">
    <property type="protein sequence ID" value="AKT38693.1"/>
    <property type="molecule type" value="Genomic_DNA"/>
</dbReference>
<dbReference type="PATRIC" id="fig|52.7.peg.3120"/>
<feature type="domain" description="Gp5/Type VI secretion system Vgr protein OB-fold" evidence="5">
    <location>
        <begin position="420"/>
        <end position="486"/>
    </location>
</feature>
<dbReference type="PANTHER" id="PTHR32305">
    <property type="match status" value="1"/>
</dbReference>
<dbReference type="InterPro" id="IPR006531">
    <property type="entry name" value="Gp5/Vgr_OB"/>
</dbReference>
<dbReference type="SUPFAM" id="SSF69279">
    <property type="entry name" value="Phage tail proteins"/>
    <property type="match status" value="2"/>
</dbReference>
<proteinExistence type="inferred from homology"/>
<dbReference type="GO" id="GO:0005576">
    <property type="term" value="C:extracellular region"/>
    <property type="evidence" value="ECO:0007669"/>
    <property type="project" value="UniProtKB-SubCell"/>
</dbReference>
<feature type="region of interest" description="Disordered" evidence="4">
    <location>
        <begin position="1"/>
        <end position="33"/>
    </location>
</feature>
<evidence type="ECO:0000313" key="7">
    <source>
        <dbReference type="EMBL" id="AKT38693.1"/>
    </source>
</evidence>
<dbReference type="NCBIfam" id="TIGR03361">
    <property type="entry name" value="VI_Rhs_Vgr"/>
    <property type="match status" value="1"/>
</dbReference>
<accession>A0A0K1EDP9</accession>
<dbReference type="SUPFAM" id="SSF69255">
    <property type="entry name" value="gp5 N-terminal domain-like"/>
    <property type="match status" value="1"/>
</dbReference>
<dbReference type="Pfam" id="PF22178">
    <property type="entry name" value="Gp5_trimer_C"/>
    <property type="match status" value="1"/>
</dbReference>
<comment type="subcellular location">
    <subcellularLocation>
        <location evidence="1">Secreted</location>
    </subcellularLocation>
</comment>
<dbReference type="InterPro" id="IPR037026">
    <property type="entry name" value="Vgr_OB-fold_dom_sf"/>
</dbReference>
<evidence type="ECO:0000313" key="8">
    <source>
        <dbReference type="Proteomes" id="UP000067626"/>
    </source>
</evidence>
<dbReference type="Gene3D" id="4.10.220.110">
    <property type="match status" value="1"/>
</dbReference>
<dbReference type="NCBIfam" id="TIGR01646">
    <property type="entry name" value="vgr_GE"/>
    <property type="match status" value="1"/>
</dbReference>
<keyword evidence="8" id="KW-1185">Reference proteome</keyword>
<feature type="domain" description="Gp5/Type VI secretion system Vgr C-terminal trimerisation" evidence="6">
    <location>
        <begin position="503"/>
        <end position="613"/>
    </location>
</feature>
<dbReference type="SUPFAM" id="SSF69349">
    <property type="entry name" value="Phage fibre proteins"/>
    <property type="match status" value="1"/>
</dbReference>
<dbReference type="STRING" id="52.CMC5_028410"/>
<dbReference type="Pfam" id="PF05954">
    <property type="entry name" value="Phage_GPD"/>
    <property type="match status" value="1"/>
</dbReference>
<dbReference type="InterPro" id="IPR017847">
    <property type="entry name" value="T6SS_RhsGE_Vgr_subset"/>
</dbReference>
<dbReference type="Gene3D" id="2.40.50.230">
    <property type="entry name" value="Gp5 N-terminal domain"/>
    <property type="match status" value="1"/>
</dbReference>
<feature type="compositionally biased region" description="Pro residues" evidence="4">
    <location>
        <begin position="1"/>
        <end position="10"/>
    </location>
</feature>
<evidence type="ECO:0000259" key="5">
    <source>
        <dbReference type="Pfam" id="PF04717"/>
    </source>
</evidence>
<dbReference type="InterPro" id="IPR054030">
    <property type="entry name" value="Gp5_Vgr_C"/>
</dbReference>
<keyword evidence="3" id="KW-0964">Secreted</keyword>
<dbReference type="AlphaFoldDB" id="A0A0K1EDP9"/>
<dbReference type="RefSeq" id="WP_082362475.1">
    <property type="nucleotide sequence ID" value="NZ_CP012159.1"/>
</dbReference>
<dbReference type="InterPro" id="IPR050708">
    <property type="entry name" value="T6SS_VgrG/RHS"/>
</dbReference>